<dbReference type="Proteomes" id="UP001497482">
    <property type="component" value="Chromosome 15"/>
</dbReference>
<proteinExistence type="predicted"/>
<keyword evidence="3" id="KW-1185">Reference proteome</keyword>
<keyword evidence="1" id="KW-0732">Signal</keyword>
<gene>
    <name evidence="2" type="ORF">KC01_LOCUS13173</name>
</gene>
<evidence type="ECO:0008006" key="4">
    <source>
        <dbReference type="Google" id="ProtNLM"/>
    </source>
</evidence>
<dbReference type="EMBL" id="OZ035837">
    <property type="protein sequence ID" value="CAL1582600.1"/>
    <property type="molecule type" value="Genomic_DNA"/>
</dbReference>
<evidence type="ECO:0000313" key="3">
    <source>
        <dbReference type="Proteomes" id="UP001497482"/>
    </source>
</evidence>
<sequence>MAVARGSWTVSLLLLLSASRARVAPAPHPSTRTVHNSTHDVCERAVVGIVSPVPAQDSGRCGQNTILQSRQTALLLHSQRRHPFSPSAWSEALR</sequence>
<dbReference type="AlphaFoldDB" id="A0AAV2K3M6"/>
<evidence type="ECO:0000313" key="2">
    <source>
        <dbReference type="EMBL" id="CAL1582600.1"/>
    </source>
</evidence>
<feature type="signal peptide" evidence="1">
    <location>
        <begin position="1"/>
        <end position="21"/>
    </location>
</feature>
<accession>A0AAV2K3M6</accession>
<name>A0AAV2K3M6_KNICA</name>
<feature type="chain" id="PRO_5044010648" description="Secreted protein" evidence="1">
    <location>
        <begin position="22"/>
        <end position="94"/>
    </location>
</feature>
<protein>
    <recommendedName>
        <fullName evidence="4">Secreted protein</fullName>
    </recommendedName>
</protein>
<organism evidence="2 3">
    <name type="scientific">Knipowitschia caucasica</name>
    <name type="common">Caucasian dwarf goby</name>
    <name type="synonym">Pomatoschistus caucasicus</name>
    <dbReference type="NCBI Taxonomy" id="637954"/>
    <lineage>
        <taxon>Eukaryota</taxon>
        <taxon>Metazoa</taxon>
        <taxon>Chordata</taxon>
        <taxon>Craniata</taxon>
        <taxon>Vertebrata</taxon>
        <taxon>Euteleostomi</taxon>
        <taxon>Actinopterygii</taxon>
        <taxon>Neopterygii</taxon>
        <taxon>Teleostei</taxon>
        <taxon>Neoteleostei</taxon>
        <taxon>Acanthomorphata</taxon>
        <taxon>Gobiaria</taxon>
        <taxon>Gobiiformes</taxon>
        <taxon>Gobioidei</taxon>
        <taxon>Gobiidae</taxon>
        <taxon>Gobiinae</taxon>
        <taxon>Knipowitschia</taxon>
    </lineage>
</organism>
<evidence type="ECO:0000256" key="1">
    <source>
        <dbReference type="SAM" id="SignalP"/>
    </source>
</evidence>
<reference evidence="2 3" key="1">
    <citation type="submission" date="2024-04" db="EMBL/GenBank/DDBJ databases">
        <authorList>
            <person name="Waldvogel A.-M."/>
            <person name="Schoenle A."/>
        </authorList>
    </citation>
    <scope>NUCLEOTIDE SEQUENCE [LARGE SCALE GENOMIC DNA]</scope>
</reference>